<sequence length="186" mass="19823">MLTLSSFATVHRRKLRFARDQRGVSAVEFALLAPIMIGLYFGCVEISDAVSVDRKVSLTAAALANLSSQVTTISSGDMSNIFDASGAIVAPYDVTKMKMTVTCISIDANKNATVKWSATRNGTVNSGTANLPTALQVANSQIILAEASYAYQPTVGYTITGTLNLADKMYMTPRQASPTYDSKSCT</sequence>
<evidence type="ECO:0000313" key="2">
    <source>
        <dbReference type="EMBL" id="RDV04469.1"/>
    </source>
</evidence>
<feature type="domain" description="TadE-like" evidence="1">
    <location>
        <begin position="23"/>
        <end position="61"/>
    </location>
</feature>
<dbReference type="OrthoDB" id="7189296at2"/>
<reference evidence="3" key="1">
    <citation type="submission" date="2018-08" db="EMBL/GenBank/DDBJ databases">
        <authorList>
            <person name="Kim S.-J."/>
            <person name="Jung G.-Y."/>
        </authorList>
    </citation>
    <scope>NUCLEOTIDE SEQUENCE [LARGE SCALE GENOMIC DNA]</scope>
    <source>
        <strain evidence="3">GY_H</strain>
    </source>
</reference>
<accession>A0A371BA30</accession>
<organism evidence="2 3">
    <name type="scientific">Undibacter mobilis</name>
    <dbReference type="NCBI Taxonomy" id="2292256"/>
    <lineage>
        <taxon>Bacteria</taxon>
        <taxon>Pseudomonadati</taxon>
        <taxon>Pseudomonadota</taxon>
        <taxon>Alphaproteobacteria</taxon>
        <taxon>Hyphomicrobiales</taxon>
        <taxon>Nitrobacteraceae</taxon>
        <taxon>Undibacter</taxon>
    </lineage>
</organism>
<comment type="caution">
    <text evidence="2">The sequence shown here is derived from an EMBL/GenBank/DDBJ whole genome shotgun (WGS) entry which is preliminary data.</text>
</comment>
<dbReference type="AlphaFoldDB" id="A0A371BA30"/>
<keyword evidence="3" id="KW-1185">Reference proteome</keyword>
<proteinExistence type="predicted"/>
<protein>
    <submittedName>
        <fullName evidence="2">Pilus assembly protein</fullName>
    </submittedName>
</protein>
<evidence type="ECO:0000259" key="1">
    <source>
        <dbReference type="Pfam" id="PF07811"/>
    </source>
</evidence>
<dbReference type="Proteomes" id="UP000263993">
    <property type="component" value="Unassembled WGS sequence"/>
</dbReference>
<dbReference type="Pfam" id="PF07811">
    <property type="entry name" value="TadE"/>
    <property type="match status" value="1"/>
</dbReference>
<name>A0A371BA30_9BRAD</name>
<dbReference type="EMBL" id="QRGO01000001">
    <property type="protein sequence ID" value="RDV04469.1"/>
    <property type="molecule type" value="Genomic_DNA"/>
</dbReference>
<dbReference type="InterPro" id="IPR012495">
    <property type="entry name" value="TadE-like_dom"/>
</dbReference>
<gene>
    <name evidence="2" type="ORF">DXH78_07755</name>
</gene>
<evidence type="ECO:0000313" key="3">
    <source>
        <dbReference type="Proteomes" id="UP000263993"/>
    </source>
</evidence>